<dbReference type="Proteomes" id="UP001159405">
    <property type="component" value="Unassembled WGS sequence"/>
</dbReference>
<protein>
    <recommendedName>
        <fullName evidence="3">DDE Tnp4 domain-containing protein</fullName>
    </recommendedName>
</protein>
<organism evidence="1 2">
    <name type="scientific">Porites lobata</name>
    <dbReference type="NCBI Taxonomy" id="104759"/>
    <lineage>
        <taxon>Eukaryota</taxon>
        <taxon>Metazoa</taxon>
        <taxon>Cnidaria</taxon>
        <taxon>Anthozoa</taxon>
        <taxon>Hexacorallia</taxon>
        <taxon>Scleractinia</taxon>
        <taxon>Fungiina</taxon>
        <taxon>Poritidae</taxon>
        <taxon>Porites</taxon>
    </lineage>
</organism>
<gene>
    <name evidence="1" type="ORF">PLOB_00015324</name>
</gene>
<evidence type="ECO:0008006" key="3">
    <source>
        <dbReference type="Google" id="ProtNLM"/>
    </source>
</evidence>
<evidence type="ECO:0000313" key="1">
    <source>
        <dbReference type="EMBL" id="CAH3174626.1"/>
    </source>
</evidence>
<accession>A0ABN8R752</accession>
<evidence type="ECO:0000313" key="2">
    <source>
        <dbReference type="Proteomes" id="UP001159405"/>
    </source>
</evidence>
<comment type="caution">
    <text evidence="1">The sequence shown here is derived from an EMBL/GenBank/DDBJ whole genome shotgun (WGS) entry which is preliminary data.</text>
</comment>
<dbReference type="EMBL" id="CALNXK010000192">
    <property type="protein sequence ID" value="CAH3174626.1"/>
    <property type="molecule type" value="Genomic_DNA"/>
</dbReference>
<name>A0ABN8R752_9CNID</name>
<keyword evidence="2" id="KW-1185">Reference proteome</keyword>
<sequence length="124" mass="14229">MKYILYVQVEHFLMLKFGGLGLGHTCFQEGRIPKLYKTLLPGREKVPLFLLADPAYPLLPDCRKEYSTCYNNAQCACAYGRLKARLSILIPCINFSLDDIPVRVYTCFVLHNYCEINKVGIDEM</sequence>
<reference evidence="1 2" key="1">
    <citation type="submission" date="2022-05" db="EMBL/GenBank/DDBJ databases">
        <authorList>
            <consortium name="Genoscope - CEA"/>
            <person name="William W."/>
        </authorList>
    </citation>
    <scope>NUCLEOTIDE SEQUENCE [LARGE SCALE GENOMIC DNA]</scope>
</reference>
<proteinExistence type="predicted"/>